<evidence type="ECO:0000259" key="1">
    <source>
        <dbReference type="SMART" id="SM00848"/>
    </source>
</evidence>
<name>A0A3L6TF64_PANMI</name>
<dbReference type="Gene3D" id="1.10.287.2250">
    <property type="match status" value="1"/>
</dbReference>
<proteinExistence type="predicted"/>
<comment type="caution">
    <text evidence="2">The sequence shown here is derived from an EMBL/GenBank/DDBJ whole genome shotgun (WGS) entry which is preliminary data.</text>
</comment>
<accession>A0A3L6TF64</accession>
<feature type="domain" description="Cathepsin propeptide inhibitor" evidence="1">
    <location>
        <begin position="152"/>
        <end position="212"/>
    </location>
</feature>
<protein>
    <recommendedName>
        <fullName evidence="1">Cathepsin propeptide inhibitor domain-containing protein</fullName>
    </recommendedName>
</protein>
<dbReference type="InterPro" id="IPR038765">
    <property type="entry name" value="Papain-like_cys_pep_sf"/>
</dbReference>
<dbReference type="OrthoDB" id="696604at2759"/>
<dbReference type="InterPro" id="IPR013201">
    <property type="entry name" value="Prot_inhib_I29"/>
</dbReference>
<dbReference type="EMBL" id="PQIB02000002">
    <property type="protein sequence ID" value="RLN35710.1"/>
    <property type="molecule type" value="Genomic_DNA"/>
</dbReference>
<dbReference type="Proteomes" id="UP000275267">
    <property type="component" value="Unassembled WGS sequence"/>
</dbReference>
<dbReference type="STRING" id="4540.A0A3L6TF64"/>
<dbReference type="Pfam" id="PF08246">
    <property type="entry name" value="Inhibitor_I29"/>
    <property type="match status" value="1"/>
</dbReference>
<dbReference type="AlphaFoldDB" id="A0A3L6TF64"/>
<dbReference type="SMART" id="SM00848">
    <property type="entry name" value="Inhibitor_I29"/>
    <property type="match status" value="1"/>
</dbReference>
<sequence length="228" mass="26019">MSLRALGSLLTRRFAARGIPRAQAESSAGISALSPRPAATALAGFVAILYFNKDTDESAGEVTSVEATEEVGQVVKEGDLDEEAIKAMFVDKDGKFKWLEYLDYLNTQMYRGGTLYAEQVSGKQQATDKEIGREAAELEDLEVDEETMHARFEDWVKQHGRSYKSEEEKARRYEVFKETALDCDRRNKRNASKPNGARFSTNEYADWTDEEWKRQVNRRSGDFPWEEY</sequence>
<evidence type="ECO:0000313" key="2">
    <source>
        <dbReference type="EMBL" id="RLN35710.1"/>
    </source>
</evidence>
<dbReference type="SUPFAM" id="SSF54001">
    <property type="entry name" value="Cysteine proteinases"/>
    <property type="match status" value="1"/>
</dbReference>
<evidence type="ECO:0000313" key="3">
    <source>
        <dbReference type="Proteomes" id="UP000275267"/>
    </source>
</evidence>
<organism evidence="2 3">
    <name type="scientific">Panicum miliaceum</name>
    <name type="common">Proso millet</name>
    <name type="synonym">Broomcorn millet</name>
    <dbReference type="NCBI Taxonomy" id="4540"/>
    <lineage>
        <taxon>Eukaryota</taxon>
        <taxon>Viridiplantae</taxon>
        <taxon>Streptophyta</taxon>
        <taxon>Embryophyta</taxon>
        <taxon>Tracheophyta</taxon>
        <taxon>Spermatophyta</taxon>
        <taxon>Magnoliopsida</taxon>
        <taxon>Liliopsida</taxon>
        <taxon>Poales</taxon>
        <taxon>Poaceae</taxon>
        <taxon>PACMAD clade</taxon>
        <taxon>Panicoideae</taxon>
        <taxon>Panicodae</taxon>
        <taxon>Paniceae</taxon>
        <taxon>Panicinae</taxon>
        <taxon>Panicum</taxon>
        <taxon>Panicum sect. Panicum</taxon>
    </lineage>
</organism>
<reference evidence="3" key="1">
    <citation type="journal article" date="2019" name="Nat. Commun.">
        <title>The genome of broomcorn millet.</title>
        <authorList>
            <person name="Zou C."/>
            <person name="Miki D."/>
            <person name="Li D."/>
            <person name="Tang Q."/>
            <person name="Xiao L."/>
            <person name="Rajput S."/>
            <person name="Deng P."/>
            <person name="Jia W."/>
            <person name="Huang R."/>
            <person name="Zhang M."/>
            <person name="Sun Y."/>
            <person name="Hu J."/>
            <person name="Fu X."/>
            <person name="Schnable P.S."/>
            <person name="Li F."/>
            <person name="Zhang H."/>
            <person name="Feng B."/>
            <person name="Zhu X."/>
            <person name="Liu R."/>
            <person name="Schnable J.C."/>
            <person name="Zhu J.-K."/>
            <person name="Zhang H."/>
        </authorList>
    </citation>
    <scope>NUCLEOTIDE SEQUENCE [LARGE SCALE GENOMIC DNA]</scope>
</reference>
<gene>
    <name evidence="2" type="ORF">C2845_PM03G12250</name>
</gene>
<keyword evidence="3" id="KW-1185">Reference proteome</keyword>